<feature type="region of interest" description="Disordered" evidence="1">
    <location>
        <begin position="710"/>
        <end position="751"/>
    </location>
</feature>
<protein>
    <submittedName>
        <fullName evidence="2">Elongator complex protein 4</fullName>
    </submittedName>
</protein>
<dbReference type="STRING" id="401625.A0A0P1BJ73"/>
<dbReference type="InterPro" id="IPR018788">
    <property type="entry name" value="Proteasome_assmbl_chp_3"/>
</dbReference>
<dbReference type="GO" id="GO:0033588">
    <property type="term" value="C:elongator holoenzyme complex"/>
    <property type="evidence" value="ECO:0007669"/>
    <property type="project" value="InterPro"/>
</dbReference>
<dbReference type="PANTHER" id="PTHR31051">
    <property type="entry name" value="PROTEASOME ASSEMBLY CHAPERONE 3"/>
    <property type="match status" value="1"/>
</dbReference>
<name>A0A0P1BJ73_9BASI</name>
<dbReference type="GO" id="GO:0043248">
    <property type="term" value="P:proteasome assembly"/>
    <property type="evidence" value="ECO:0007669"/>
    <property type="project" value="InterPro"/>
</dbReference>
<dbReference type="PANTHER" id="PTHR31051:SF1">
    <property type="entry name" value="PROTEASOME ASSEMBLY CHAPERONE 3"/>
    <property type="match status" value="1"/>
</dbReference>
<dbReference type="InterPro" id="IPR053720">
    <property type="entry name" value="Psm_Assembly_Chaperone"/>
</dbReference>
<feature type="compositionally biased region" description="Polar residues" evidence="1">
    <location>
        <begin position="317"/>
        <end position="341"/>
    </location>
</feature>
<proteinExistence type="predicted"/>
<dbReference type="GO" id="GO:0002098">
    <property type="term" value="P:tRNA wobble uridine modification"/>
    <property type="evidence" value="ECO:0007669"/>
    <property type="project" value="InterPro"/>
</dbReference>
<sequence>MMFGLWVAGCKTEILAQAFEDRTLVVVTQRPGTVGYFVQATTSSPESALPLGQGTSYELGFERKEDLATSASTHSLEEFPTPLSGTTQKILFGSTRDEEEEALYGLYLSTLAAALYKQGDARPLVLGLALSDLRSATEQEDSTSEAELERREGERLKAVVEAVKACRVWRAPAQRVVNTLLADASNDESAKYEDVGSTKSHQSPPQCNGTTAASVLIASSKFIGPTNSGHAILDRYIQQTGSLTQWIPGIDLGHVRPLHNLPAEEMAQQQANADEAYVYAESFARLSAAQGVKEGTVLILGPGARQWAERIPVDLTETASPSASAPRLQSQNAAPSPTQPQRDLGSASRYAGIAPKPTTEGVPGMSFATSSGDAAFDLTKTLGHARVEQLERAEERKLMLFDQLDCPAAGDESGARPHAETVESRALAWMRAAIEADPGRRFRVILLNLGSSAWSPSPHAILQLMLSVRRLAASFKSALIHATALLSVASLLSREMTPGWLSRLTSLGNISLCISSFGTSSQLSDAFPAHTGALRICNASPSNAFVSPYEQPDELGYRARKRGLGIGLLHLDVGGGVGERRTKAPVGATGGNDQKATSHSIGGPNQNASSALRPPAGTADIEDAHQGLHRHVARVSLSESEGRDASIGTPDLLVAAETGVQPLEPGVARSGGIVRPSGASKLASTDDAKLALDEPRKFGGLAALRARGLASQAKKSATNMTSLSQQDTRKEGSGSDKPALRGHDWPRRANE</sequence>
<reference evidence="2 3" key="1">
    <citation type="submission" date="2014-09" db="EMBL/GenBank/DDBJ databases">
        <authorList>
            <person name="Magalhaes I.L.F."/>
            <person name="Oliveira U."/>
            <person name="Santos F.R."/>
            <person name="Vidigal T.H.D.A."/>
            <person name="Brescovit A.D."/>
            <person name="Santos A.J."/>
        </authorList>
    </citation>
    <scope>NUCLEOTIDE SEQUENCE [LARGE SCALE GENOMIC DNA]</scope>
</reference>
<evidence type="ECO:0000313" key="3">
    <source>
        <dbReference type="Proteomes" id="UP000054845"/>
    </source>
</evidence>
<evidence type="ECO:0000313" key="2">
    <source>
        <dbReference type="EMBL" id="CEH15736.1"/>
    </source>
</evidence>
<evidence type="ECO:0000256" key="1">
    <source>
        <dbReference type="SAM" id="MobiDB-lite"/>
    </source>
</evidence>
<dbReference type="OrthoDB" id="10333404at2759"/>
<keyword evidence="3" id="KW-1185">Reference proteome</keyword>
<accession>A0A0P1BJ73</accession>
<dbReference type="Pfam" id="PF05625">
    <property type="entry name" value="PAXNEB"/>
    <property type="match status" value="1"/>
</dbReference>
<feature type="compositionally biased region" description="Polar residues" evidence="1">
    <location>
        <begin position="591"/>
        <end position="610"/>
    </location>
</feature>
<feature type="compositionally biased region" description="Basic and acidic residues" evidence="1">
    <location>
        <begin position="727"/>
        <end position="751"/>
    </location>
</feature>
<feature type="compositionally biased region" description="Polar residues" evidence="1">
    <location>
        <begin position="713"/>
        <end position="726"/>
    </location>
</feature>
<dbReference type="InterPro" id="IPR008728">
    <property type="entry name" value="Elongator_complex_protein_4"/>
</dbReference>
<dbReference type="Gene3D" id="3.30.230.90">
    <property type="match status" value="1"/>
</dbReference>
<dbReference type="Proteomes" id="UP000054845">
    <property type="component" value="Unassembled WGS sequence"/>
</dbReference>
<feature type="region of interest" description="Disordered" evidence="1">
    <location>
        <begin position="316"/>
        <end position="365"/>
    </location>
</feature>
<dbReference type="Gene3D" id="3.40.50.300">
    <property type="entry name" value="P-loop containing nucleotide triphosphate hydrolases"/>
    <property type="match status" value="1"/>
</dbReference>
<dbReference type="InterPro" id="IPR027417">
    <property type="entry name" value="P-loop_NTPase"/>
</dbReference>
<organism evidence="2 3">
    <name type="scientific">Ceraceosorus bombacis</name>
    <dbReference type="NCBI Taxonomy" id="401625"/>
    <lineage>
        <taxon>Eukaryota</taxon>
        <taxon>Fungi</taxon>
        <taxon>Dikarya</taxon>
        <taxon>Basidiomycota</taxon>
        <taxon>Ustilaginomycotina</taxon>
        <taxon>Exobasidiomycetes</taxon>
        <taxon>Ceraceosorales</taxon>
        <taxon>Ceraceosoraceae</taxon>
        <taxon>Ceraceosorus</taxon>
    </lineage>
</organism>
<feature type="region of interest" description="Disordered" evidence="1">
    <location>
        <begin position="579"/>
        <end position="619"/>
    </location>
</feature>
<dbReference type="AlphaFoldDB" id="A0A0P1BJ73"/>
<dbReference type="EMBL" id="CCYA01000272">
    <property type="protein sequence ID" value="CEH15736.1"/>
    <property type="molecule type" value="Genomic_DNA"/>
</dbReference>